<feature type="compositionally biased region" description="Low complexity" evidence="5">
    <location>
        <begin position="298"/>
        <end position="309"/>
    </location>
</feature>
<protein>
    <recommendedName>
        <fullName evidence="10">WLM domain-containing protein</fullName>
    </recommendedName>
</protein>
<keyword evidence="9" id="KW-1185">Reference proteome</keyword>
<evidence type="ECO:0008006" key="10">
    <source>
        <dbReference type="Google" id="ProtNLM"/>
    </source>
</evidence>
<feature type="compositionally biased region" description="Polar residues" evidence="5">
    <location>
        <begin position="225"/>
        <end position="240"/>
    </location>
</feature>
<feature type="region of interest" description="Disordered" evidence="5">
    <location>
        <begin position="171"/>
        <end position="484"/>
    </location>
</feature>
<feature type="compositionally biased region" description="Low complexity" evidence="5">
    <location>
        <begin position="373"/>
        <end position="382"/>
    </location>
</feature>
<keyword evidence="1" id="KW-0479">Metal-binding</keyword>
<dbReference type="OrthoDB" id="447842at2759"/>
<keyword evidence="2 4" id="KW-0863">Zinc-finger</keyword>
<feature type="domain" description="RanBP2-type" evidence="6">
    <location>
        <begin position="562"/>
        <end position="593"/>
    </location>
</feature>
<gene>
    <name evidence="8" type="ORF">PSFLO_04268</name>
</gene>
<evidence type="ECO:0000259" key="6">
    <source>
        <dbReference type="PROSITE" id="PS50199"/>
    </source>
</evidence>
<dbReference type="InterPro" id="IPR013536">
    <property type="entry name" value="WLM_dom"/>
</dbReference>
<dbReference type="SMART" id="SM00547">
    <property type="entry name" value="ZnF_RBZ"/>
    <property type="match status" value="1"/>
</dbReference>
<dbReference type="EMBL" id="OOIP01000011">
    <property type="protein sequence ID" value="SPO38789.1"/>
    <property type="molecule type" value="Genomic_DNA"/>
</dbReference>
<feature type="compositionally biased region" description="Basic and acidic residues" evidence="5">
    <location>
        <begin position="276"/>
        <end position="296"/>
    </location>
</feature>
<organism evidence="8 9">
    <name type="scientific">Pseudozyma flocculosa</name>
    <dbReference type="NCBI Taxonomy" id="84751"/>
    <lineage>
        <taxon>Eukaryota</taxon>
        <taxon>Fungi</taxon>
        <taxon>Dikarya</taxon>
        <taxon>Basidiomycota</taxon>
        <taxon>Ustilaginomycotina</taxon>
        <taxon>Ustilaginomycetes</taxon>
        <taxon>Ustilaginales</taxon>
        <taxon>Ustilaginaceae</taxon>
        <taxon>Pseudozyma</taxon>
    </lineage>
</organism>
<proteinExistence type="predicted"/>
<evidence type="ECO:0000256" key="3">
    <source>
        <dbReference type="ARBA" id="ARBA00022833"/>
    </source>
</evidence>
<accession>A0A5C3F5T5</accession>
<dbReference type="Proteomes" id="UP000323386">
    <property type="component" value="Unassembled WGS sequence"/>
</dbReference>
<feature type="compositionally biased region" description="Acidic residues" evidence="5">
    <location>
        <begin position="326"/>
        <end position="339"/>
    </location>
</feature>
<evidence type="ECO:0000256" key="4">
    <source>
        <dbReference type="PROSITE-ProRule" id="PRU00322"/>
    </source>
</evidence>
<dbReference type="PROSITE" id="PS01358">
    <property type="entry name" value="ZF_RANBP2_1"/>
    <property type="match status" value="1"/>
</dbReference>
<dbReference type="GO" id="GO:0006281">
    <property type="term" value="P:DNA repair"/>
    <property type="evidence" value="ECO:0007669"/>
    <property type="project" value="TreeGrafter"/>
</dbReference>
<evidence type="ECO:0000256" key="1">
    <source>
        <dbReference type="ARBA" id="ARBA00022723"/>
    </source>
</evidence>
<name>A0A5C3F5T5_9BASI</name>
<dbReference type="PANTHER" id="PTHR46622">
    <property type="entry name" value="DNA-DEPENDENT METALLOPROTEASE WSS1"/>
    <property type="match status" value="1"/>
</dbReference>
<dbReference type="SUPFAM" id="SSF90209">
    <property type="entry name" value="Ran binding protein zinc finger-like"/>
    <property type="match status" value="1"/>
</dbReference>
<evidence type="ECO:0000256" key="5">
    <source>
        <dbReference type="SAM" id="MobiDB-lite"/>
    </source>
</evidence>
<feature type="region of interest" description="Disordered" evidence="5">
    <location>
        <begin position="503"/>
        <end position="563"/>
    </location>
</feature>
<dbReference type="InterPro" id="IPR001876">
    <property type="entry name" value="Znf_RanBP2"/>
</dbReference>
<dbReference type="PROSITE" id="PS51397">
    <property type="entry name" value="WLM"/>
    <property type="match status" value="1"/>
</dbReference>
<feature type="compositionally biased region" description="Basic and acidic residues" evidence="5">
    <location>
        <begin position="399"/>
        <end position="415"/>
    </location>
</feature>
<reference evidence="8 9" key="1">
    <citation type="submission" date="2018-03" db="EMBL/GenBank/DDBJ databases">
        <authorList>
            <person name="Guldener U."/>
        </authorList>
    </citation>
    <scope>NUCLEOTIDE SEQUENCE [LARGE SCALE GENOMIC DNA]</scope>
    <source>
        <strain evidence="8 9">DAOM196992</strain>
    </source>
</reference>
<feature type="compositionally biased region" description="Basic and acidic residues" evidence="5">
    <location>
        <begin position="258"/>
        <end position="268"/>
    </location>
</feature>
<feature type="compositionally biased region" description="Acidic residues" evidence="5">
    <location>
        <begin position="358"/>
        <end position="372"/>
    </location>
</feature>
<evidence type="ECO:0000259" key="7">
    <source>
        <dbReference type="PROSITE" id="PS51397"/>
    </source>
</evidence>
<dbReference type="PANTHER" id="PTHR46622:SF1">
    <property type="entry name" value="DNA-DEPENDENT METALLOPROTEASE WSS1"/>
    <property type="match status" value="1"/>
</dbReference>
<feature type="compositionally biased region" description="Basic residues" evidence="5">
    <location>
        <begin position="174"/>
        <end position="194"/>
    </location>
</feature>
<dbReference type="PROSITE" id="PS50199">
    <property type="entry name" value="ZF_RANBP2_2"/>
    <property type="match status" value="1"/>
</dbReference>
<dbReference type="InterPro" id="IPR053000">
    <property type="entry name" value="WSS1-like_metalloprotease"/>
</dbReference>
<evidence type="ECO:0000313" key="8">
    <source>
        <dbReference type="EMBL" id="SPO38789.1"/>
    </source>
</evidence>
<dbReference type="GO" id="GO:0008237">
    <property type="term" value="F:metallopeptidase activity"/>
    <property type="evidence" value="ECO:0007669"/>
    <property type="project" value="TreeGrafter"/>
</dbReference>
<feature type="domain" description="WLM" evidence="7">
    <location>
        <begin position="8"/>
        <end position="272"/>
    </location>
</feature>
<sequence length="598" mass="64809">MVHLRLNDPDTSRNEHINYITALPHFPDHEEARRRLCQLAAQVKPVMKNHGFQINSLEEFEWNREFAGRNWNAGENVELVLRRQDGSFAPLQWVLMVFCHELAHIKHMNHVPSLHGKLDRELKQECKDLQSRGYFGDGFWSAGQRLFDNVVVSGAGMNQLEGLPQYSCGGAYRRQTKRKRTGTGAGSKRKRRGFKGPSLHTGAQTAANTKGGRRLNRELPGQGSRVDSLNFIPTASATSKSYKDDPNSTFRKRATSHQARELRAEAAMRRLGLGRFKAEPTAEERDDKKDEKKPKLETAATTTTATRTAGQSTLDGFLPHPSPADAGDDSETETEEEPDRDPNDGFLILDGGGSGAGEGDDDSDETETEPELDGAAAAAGSSQGKVKREAETQASGETDAQRRERARLYRQHERAQGANVRLKTTSEEWSEWFQVVQDQPRSGDIQAGAEEEEAHGGSGNAGSSRPTAEQRTAPPSPAAPVVVDDTKQVTAVAAAPIKVKAEDAIAISDSDEEDRGEIAPPGLGSRLAPAASPSLGVSAGRSSTAKAPMPAAAPAPRQQTGESGAQVWQCRICTLLNPLVAQRCEACDTSRGSTLLGQ</sequence>
<evidence type="ECO:0000256" key="2">
    <source>
        <dbReference type="ARBA" id="ARBA00022771"/>
    </source>
</evidence>
<feature type="compositionally biased region" description="Low complexity" evidence="5">
    <location>
        <begin position="545"/>
        <end position="556"/>
    </location>
</feature>
<dbReference type="Pfam" id="PF08325">
    <property type="entry name" value="WLM"/>
    <property type="match status" value="1"/>
</dbReference>
<dbReference type="Gene3D" id="2.30.30.380">
    <property type="entry name" value="Zn-finger domain of Sec23/24"/>
    <property type="match status" value="1"/>
</dbReference>
<dbReference type="GO" id="GO:0005634">
    <property type="term" value="C:nucleus"/>
    <property type="evidence" value="ECO:0007669"/>
    <property type="project" value="TreeGrafter"/>
</dbReference>
<dbReference type="AlphaFoldDB" id="A0A5C3F5T5"/>
<keyword evidence="3" id="KW-0862">Zinc</keyword>
<dbReference type="InterPro" id="IPR036443">
    <property type="entry name" value="Znf_RanBP2_sf"/>
</dbReference>
<dbReference type="GO" id="GO:0008270">
    <property type="term" value="F:zinc ion binding"/>
    <property type="evidence" value="ECO:0007669"/>
    <property type="project" value="UniProtKB-KW"/>
</dbReference>
<evidence type="ECO:0000313" key="9">
    <source>
        <dbReference type="Proteomes" id="UP000323386"/>
    </source>
</evidence>